<reference evidence="3" key="1">
    <citation type="submission" date="2022-11" db="UniProtKB">
        <authorList>
            <consortium name="WormBaseParasite"/>
        </authorList>
    </citation>
    <scope>IDENTIFICATION</scope>
</reference>
<proteinExistence type="predicted"/>
<organism evidence="2 3">
    <name type="scientific">Ditylenchus dipsaci</name>
    <dbReference type="NCBI Taxonomy" id="166011"/>
    <lineage>
        <taxon>Eukaryota</taxon>
        <taxon>Metazoa</taxon>
        <taxon>Ecdysozoa</taxon>
        <taxon>Nematoda</taxon>
        <taxon>Chromadorea</taxon>
        <taxon>Rhabditida</taxon>
        <taxon>Tylenchina</taxon>
        <taxon>Tylenchomorpha</taxon>
        <taxon>Sphaerularioidea</taxon>
        <taxon>Anguinidae</taxon>
        <taxon>Anguininae</taxon>
        <taxon>Ditylenchus</taxon>
    </lineage>
</organism>
<evidence type="ECO:0000313" key="2">
    <source>
        <dbReference type="Proteomes" id="UP000887574"/>
    </source>
</evidence>
<dbReference type="WBParaSite" id="jg11496">
    <property type="protein sequence ID" value="jg11496"/>
    <property type="gene ID" value="jg11496"/>
</dbReference>
<dbReference type="SUPFAM" id="SSF55159">
    <property type="entry name" value="eIF1-like"/>
    <property type="match status" value="1"/>
</dbReference>
<dbReference type="Proteomes" id="UP000887574">
    <property type="component" value="Unplaced"/>
</dbReference>
<sequence length="179" mass="20697">MTIVSVTSAETVAKKQEIRQLKAIKPKNVYYCGECLMPLEYCSFSGRIDKCNKWLEENIPSLFEKFRVQLKEIGVVAQEKKRQKRDLDSRSHDSKEEMVYESGGLDGARFRIDLKVAQRFFSKKFACGCSIQDDNERNAKSKMLVVRSGVACKLCQILPQQWRQVTQDDIKIVEYQAEE</sequence>
<evidence type="ECO:0000313" key="3">
    <source>
        <dbReference type="WBParaSite" id="jg11496"/>
    </source>
</evidence>
<dbReference type="InterPro" id="IPR048517">
    <property type="entry name" value="DENR_N"/>
</dbReference>
<dbReference type="AlphaFoldDB" id="A0A915CRX6"/>
<dbReference type="Pfam" id="PF21023">
    <property type="entry name" value="DENR_N"/>
    <property type="match status" value="1"/>
</dbReference>
<protein>
    <submittedName>
        <fullName evidence="3">Density-regulated protein</fullName>
    </submittedName>
</protein>
<dbReference type="InterPro" id="IPR036877">
    <property type="entry name" value="SUI1_dom_sf"/>
</dbReference>
<dbReference type="PANTHER" id="PTHR12789">
    <property type="entry name" value="DENSITY-REGULATED PROTEIN HOMOLOG"/>
    <property type="match status" value="1"/>
</dbReference>
<dbReference type="GO" id="GO:0003743">
    <property type="term" value="F:translation initiation factor activity"/>
    <property type="evidence" value="ECO:0007669"/>
    <property type="project" value="InterPro"/>
</dbReference>
<dbReference type="InterPro" id="IPR050318">
    <property type="entry name" value="DENR/SUI1_TIF"/>
</dbReference>
<dbReference type="GO" id="GO:0003729">
    <property type="term" value="F:mRNA binding"/>
    <property type="evidence" value="ECO:0007669"/>
    <property type="project" value="TreeGrafter"/>
</dbReference>
<accession>A0A915CRX6</accession>
<keyword evidence="2" id="KW-1185">Reference proteome</keyword>
<dbReference type="GO" id="GO:0002188">
    <property type="term" value="P:translation reinitiation"/>
    <property type="evidence" value="ECO:0007669"/>
    <property type="project" value="TreeGrafter"/>
</dbReference>
<feature type="domain" description="DENR N-terminal" evidence="1">
    <location>
        <begin position="29"/>
        <end position="65"/>
    </location>
</feature>
<evidence type="ECO:0000259" key="1">
    <source>
        <dbReference type="Pfam" id="PF21023"/>
    </source>
</evidence>
<dbReference type="GO" id="GO:0001731">
    <property type="term" value="P:formation of translation preinitiation complex"/>
    <property type="evidence" value="ECO:0007669"/>
    <property type="project" value="TreeGrafter"/>
</dbReference>
<name>A0A915CRX6_9BILA</name>
<dbReference type="PANTHER" id="PTHR12789:SF0">
    <property type="entry name" value="DENSITY-REGULATED PROTEIN"/>
    <property type="match status" value="1"/>
</dbReference>